<reference evidence="1 2" key="1">
    <citation type="submission" date="2019-06" db="EMBL/GenBank/DDBJ databases">
        <title>Aeromicrobium sp. nov., isolated from a maize field.</title>
        <authorList>
            <person name="Lin S.-Y."/>
            <person name="Tsai C.-F."/>
            <person name="Young C.-C."/>
        </authorList>
    </citation>
    <scope>NUCLEOTIDE SEQUENCE [LARGE SCALE GENOMIC DNA]</scope>
    <source>
        <strain evidence="1 2">CC-CFT486</strain>
    </source>
</reference>
<dbReference type="EMBL" id="VDUX01000003">
    <property type="protein sequence ID" value="TXL61292.1"/>
    <property type="molecule type" value="Genomic_DNA"/>
</dbReference>
<dbReference type="Pfam" id="PF06224">
    <property type="entry name" value="AlkZ-like"/>
    <property type="match status" value="1"/>
</dbReference>
<protein>
    <submittedName>
        <fullName evidence="1">Winged helix DNA-binding domain-containing protein</fullName>
    </submittedName>
</protein>
<comment type="caution">
    <text evidence="1">The sequence shown here is derived from an EMBL/GenBank/DDBJ whole genome shotgun (WGS) entry which is preliminary data.</text>
</comment>
<organism evidence="1 2">
    <name type="scientific">Aeromicrobium terrae</name>
    <dbReference type="NCBI Taxonomy" id="2498846"/>
    <lineage>
        <taxon>Bacteria</taxon>
        <taxon>Bacillati</taxon>
        <taxon>Actinomycetota</taxon>
        <taxon>Actinomycetes</taxon>
        <taxon>Propionibacteriales</taxon>
        <taxon>Nocardioidaceae</taxon>
        <taxon>Aeromicrobium</taxon>
    </lineage>
</organism>
<gene>
    <name evidence="1" type="ORF">FHP06_07620</name>
</gene>
<dbReference type="PANTHER" id="PTHR38479:SF2">
    <property type="entry name" value="WINGED HELIX DNA-BINDING DOMAIN-CONTAINING PROTEIN"/>
    <property type="match status" value="1"/>
</dbReference>
<evidence type="ECO:0000313" key="2">
    <source>
        <dbReference type="Proteomes" id="UP000321571"/>
    </source>
</evidence>
<dbReference type="GO" id="GO:0003677">
    <property type="term" value="F:DNA binding"/>
    <property type="evidence" value="ECO:0007669"/>
    <property type="project" value="UniProtKB-KW"/>
</dbReference>
<proteinExistence type="predicted"/>
<dbReference type="OrthoDB" id="9148135at2"/>
<accession>A0A5C8NJ92</accession>
<dbReference type="RefSeq" id="WP_147685449.1">
    <property type="nucleotide sequence ID" value="NZ_VDUX01000003.1"/>
</dbReference>
<keyword evidence="1" id="KW-0238">DNA-binding</keyword>
<evidence type="ECO:0000313" key="1">
    <source>
        <dbReference type="EMBL" id="TXL61292.1"/>
    </source>
</evidence>
<dbReference type="PANTHER" id="PTHR38479">
    <property type="entry name" value="LMO0824 PROTEIN"/>
    <property type="match status" value="1"/>
</dbReference>
<name>A0A5C8NJ92_9ACTN</name>
<dbReference type="InterPro" id="IPR009351">
    <property type="entry name" value="AlkZ-like"/>
</dbReference>
<keyword evidence="2" id="KW-1185">Reference proteome</keyword>
<dbReference type="AlphaFoldDB" id="A0A5C8NJ92"/>
<dbReference type="Proteomes" id="UP000321571">
    <property type="component" value="Unassembled WGS sequence"/>
</dbReference>
<sequence>MTLALVPYRLRAQRLVGPPLDSPADVVGHLGAVQSQDHGTSLWSIGRRCDATITEVEAAFAAGDFVRTHVLRPTWHHVRVDDLPDLLAVTSPRVQQQLVGSVRRMGIDEKRLETGTSVVAEAVRAHGPTTRAEVAEHLADAGLEHTGSPLAHYVMNAELAGLVASGPMRGKQHTYVPLDLPAPRGTDDERLAWIARVYARGHGPFDPRDLAWWTTLTLTDARRAVELADLATVEIDGQTLHTDADVEPVEVPAAMLLSNFDELISYTRDPADLDRLGPGREQIFRASGLLLLDGALAGSWTRTVRPETVEIDVRAVVPVPRRARSAIELEAARFGRFLQREPVLSVAS</sequence>